<evidence type="ECO:0000256" key="8">
    <source>
        <dbReference type="ARBA" id="ARBA00023016"/>
    </source>
</evidence>
<dbReference type="GO" id="GO:0016887">
    <property type="term" value="F:ATP hydrolysis activity"/>
    <property type="evidence" value="ECO:0007669"/>
    <property type="project" value="UniProtKB-UniRule"/>
</dbReference>
<dbReference type="PIRSF" id="PIRSF001174">
    <property type="entry name" value="Lon_proteas"/>
    <property type="match status" value="1"/>
</dbReference>
<keyword evidence="2 10" id="KW-0963">Cytoplasm</keyword>
<name>A0A4R3YW95_9GAMM</name>
<evidence type="ECO:0000256" key="9">
    <source>
        <dbReference type="ARBA" id="ARBA00050665"/>
    </source>
</evidence>
<dbReference type="OrthoDB" id="9803599at2"/>
<evidence type="ECO:0000259" key="17">
    <source>
        <dbReference type="PROSITE" id="PS51786"/>
    </source>
</evidence>
<feature type="binding site" evidence="10 13">
    <location>
        <begin position="363"/>
        <end position="370"/>
    </location>
    <ligand>
        <name>ATP</name>
        <dbReference type="ChEBI" id="CHEBI:30616"/>
    </ligand>
</feature>
<dbReference type="InterPro" id="IPR027065">
    <property type="entry name" value="Lon_Prtase"/>
</dbReference>
<sequence length="835" mass="91364">MAKNRPVTSSANELDLLPVLPLRDVVVYPHMVIPLFVGRDKSMRALEQAMEGERQILLVAQKSPDIDDPAVADLHQVGTLAGVLQLLKLPDGTVKVLVEGQARVAIDSYVDEGGMLSGKAHVVEPEYSSNERELDVVSRSLVSLFEQLVKQSRKLPPEILATLSGIDDPSRLADSIAAHLSVRMADKQKVLETADVGQRLELLIGLVDGEMDLQQVEKRIRGRVKSQMEKSQREYYLNEQMKAIQKELGEGEDGTNEVEELQKKIEAAGMPKAVLAKARQEFNKLKQMSPMSAEATVVRNYLDWVVGVPWKKRSKVRKDLALAQEVLDADHFGLEKVKDRILEYLAVQQRVNTMKGPILCLVGPPGVGKTSLGQSIAKATNRKFVRMSLGGVRDEAEIRGHRRTYIGSMPGRIVQNLTKVGTKNPLFVLDEIDKMSMDFRGDPSSALLEVLDPEQNNAFNDHYLEVDLDLSEVMWIATANSLNIPGPLLDRMEVIRIPGYTEDEKLAIAQKYLLAKQLKANGLNPDELSIAADAVRDIVRYYTRESGVRNLEREISKICRKVVKEIALGTVPAHAKAKTKAKKAVAAKGKAVAPASVKVDSSNLDHYLGVRRFDFGRAELQNEVGLVTGLAWTQVGGDLLSIEASIVPGKGRLVHTGQLGDVMKESIQAALSVVRARADALGIDPEFHQKFDIHIHVPEGATPKDGPSAGIAMCTALVSALTKVPVRSEVAMTGEITLRGRVLPIGGLKEKLLAAHRGGITTVIIPDENRKDLVDIPENITGSLSIHPVRWIDEVLDLALERPLSPNAPVEGGEKAEVAREEKAGEGKGSPSVRH</sequence>
<feature type="region of interest" description="Disordered" evidence="16">
    <location>
        <begin position="804"/>
        <end position="835"/>
    </location>
</feature>
<dbReference type="InterPro" id="IPR008268">
    <property type="entry name" value="Peptidase_S16_AS"/>
</dbReference>
<dbReference type="RefSeq" id="WP_132141431.1">
    <property type="nucleotide sequence ID" value="NZ_SMCS01000001.1"/>
</dbReference>
<evidence type="ECO:0000256" key="15">
    <source>
        <dbReference type="RuleBase" id="RU000591"/>
    </source>
</evidence>
<dbReference type="InterPro" id="IPR008269">
    <property type="entry name" value="Lon_proteolytic"/>
</dbReference>
<dbReference type="GO" id="GO:0006515">
    <property type="term" value="P:protein quality control for misfolded or incompletely synthesized proteins"/>
    <property type="evidence" value="ECO:0007669"/>
    <property type="project" value="UniProtKB-UniRule"/>
</dbReference>
<dbReference type="Pfam" id="PF00004">
    <property type="entry name" value="AAA"/>
    <property type="match status" value="1"/>
</dbReference>
<dbReference type="GO" id="GO:0004252">
    <property type="term" value="F:serine-type endopeptidase activity"/>
    <property type="evidence" value="ECO:0007669"/>
    <property type="project" value="UniProtKB-UniRule"/>
</dbReference>
<dbReference type="InterPro" id="IPR054594">
    <property type="entry name" value="Lon_lid"/>
</dbReference>
<keyword evidence="5 10" id="KW-0378">Hydrolase</keyword>
<dbReference type="AlphaFoldDB" id="A0A4R3YW95"/>
<dbReference type="EMBL" id="SMCS01000001">
    <property type="protein sequence ID" value="TCV97357.1"/>
    <property type="molecule type" value="Genomic_DNA"/>
</dbReference>
<dbReference type="Gene3D" id="1.20.5.5270">
    <property type="match status" value="1"/>
</dbReference>
<gene>
    <name evidence="10" type="primary">lon</name>
    <name evidence="19" type="ORF">EC912_101363</name>
</gene>
<evidence type="ECO:0000256" key="1">
    <source>
        <dbReference type="ARBA" id="ARBA00004496"/>
    </source>
</evidence>
<dbReference type="GO" id="GO:0034605">
    <property type="term" value="P:cellular response to heat"/>
    <property type="evidence" value="ECO:0007669"/>
    <property type="project" value="UniProtKB-UniRule"/>
</dbReference>
<comment type="induction">
    <text evidence="10">By heat shock.</text>
</comment>
<dbReference type="NCBIfam" id="TIGR00763">
    <property type="entry name" value="lon"/>
    <property type="match status" value="1"/>
</dbReference>
<dbReference type="GO" id="GO:0005737">
    <property type="term" value="C:cytoplasm"/>
    <property type="evidence" value="ECO:0007669"/>
    <property type="project" value="UniProtKB-SubCell"/>
</dbReference>
<evidence type="ECO:0000259" key="18">
    <source>
        <dbReference type="PROSITE" id="PS51787"/>
    </source>
</evidence>
<comment type="subunit">
    <text evidence="10 11">Homohexamer. Organized in a ring with a central cavity.</text>
</comment>
<dbReference type="SMART" id="SM00382">
    <property type="entry name" value="AAA"/>
    <property type="match status" value="1"/>
</dbReference>
<keyword evidence="4 10" id="KW-0547">Nucleotide-binding</keyword>
<dbReference type="PROSITE" id="PS51786">
    <property type="entry name" value="LON_PROTEOLYTIC"/>
    <property type="match status" value="1"/>
</dbReference>
<evidence type="ECO:0000256" key="11">
    <source>
        <dbReference type="PIRNR" id="PIRNR001174"/>
    </source>
</evidence>
<dbReference type="SUPFAM" id="SSF88697">
    <property type="entry name" value="PUA domain-like"/>
    <property type="match status" value="1"/>
</dbReference>
<dbReference type="GO" id="GO:0004176">
    <property type="term" value="F:ATP-dependent peptidase activity"/>
    <property type="evidence" value="ECO:0007669"/>
    <property type="project" value="UniProtKB-UniRule"/>
</dbReference>
<dbReference type="EC" id="3.4.21.53" evidence="10 11"/>
<evidence type="ECO:0000256" key="14">
    <source>
        <dbReference type="PROSITE-ProRule" id="PRU01122"/>
    </source>
</evidence>
<reference evidence="19 20" key="1">
    <citation type="submission" date="2019-03" db="EMBL/GenBank/DDBJ databases">
        <title>Above-ground endophytic microbial communities from plants in different locations in the United States.</title>
        <authorList>
            <person name="Frank C."/>
        </authorList>
    </citation>
    <scope>NUCLEOTIDE SEQUENCE [LARGE SCALE GENOMIC DNA]</scope>
    <source>
        <strain evidence="19 20">LP_13_YM</strain>
    </source>
</reference>
<dbReference type="Pfam" id="PF02190">
    <property type="entry name" value="LON_substr_bdg"/>
    <property type="match status" value="1"/>
</dbReference>
<evidence type="ECO:0000256" key="13">
    <source>
        <dbReference type="PIRSR" id="PIRSR001174-2"/>
    </source>
</evidence>
<keyword evidence="7 10" id="KW-0067">ATP-binding</keyword>
<proteinExistence type="evidence at transcript level"/>
<dbReference type="SUPFAM" id="SSF52540">
    <property type="entry name" value="P-loop containing nucleoside triphosphate hydrolases"/>
    <property type="match status" value="1"/>
</dbReference>
<dbReference type="InterPro" id="IPR014721">
    <property type="entry name" value="Ribsml_uS5_D2-typ_fold_subgr"/>
</dbReference>
<evidence type="ECO:0000256" key="3">
    <source>
        <dbReference type="ARBA" id="ARBA00022670"/>
    </source>
</evidence>
<dbReference type="SUPFAM" id="SSF54211">
    <property type="entry name" value="Ribosomal protein S5 domain 2-like"/>
    <property type="match status" value="1"/>
</dbReference>
<dbReference type="Pfam" id="PF05362">
    <property type="entry name" value="Lon_C"/>
    <property type="match status" value="1"/>
</dbReference>
<dbReference type="SMART" id="SM00464">
    <property type="entry name" value="LON"/>
    <property type="match status" value="1"/>
</dbReference>
<dbReference type="FunFam" id="3.30.230.10:FF:000010">
    <property type="entry name" value="Lon protease"/>
    <property type="match status" value="1"/>
</dbReference>
<comment type="catalytic activity">
    <reaction evidence="9 10 11 14">
        <text>Hydrolysis of proteins in presence of ATP.</text>
        <dbReference type="EC" id="3.4.21.53"/>
    </reaction>
</comment>
<dbReference type="GO" id="GO:0005524">
    <property type="term" value="F:ATP binding"/>
    <property type="evidence" value="ECO:0007669"/>
    <property type="project" value="UniProtKB-UniRule"/>
</dbReference>
<keyword evidence="3 10" id="KW-0645">Protease</keyword>
<comment type="subcellular location">
    <subcellularLocation>
        <location evidence="1 10 11">Cytoplasm</location>
    </subcellularLocation>
</comment>
<feature type="domain" description="Lon N-terminal" evidence="18">
    <location>
        <begin position="17"/>
        <end position="211"/>
    </location>
</feature>
<dbReference type="Gene3D" id="3.40.50.300">
    <property type="entry name" value="P-loop containing nucleotide triphosphate hydrolases"/>
    <property type="match status" value="1"/>
</dbReference>
<dbReference type="PROSITE" id="PS51787">
    <property type="entry name" value="LON_N"/>
    <property type="match status" value="1"/>
</dbReference>
<dbReference type="FunFam" id="1.20.5.5270:FF:000002">
    <property type="entry name" value="Lon protease homolog"/>
    <property type="match status" value="1"/>
</dbReference>
<evidence type="ECO:0000256" key="12">
    <source>
        <dbReference type="PIRSR" id="PIRSR001174-1"/>
    </source>
</evidence>
<dbReference type="Gene3D" id="3.30.230.10">
    <property type="match status" value="1"/>
</dbReference>
<dbReference type="FunFam" id="3.40.50.300:FF:000021">
    <property type="entry name" value="Lon protease homolog"/>
    <property type="match status" value="1"/>
</dbReference>
<feature type="domain" description="Lon proteolytic" evidence="17">
    <location>
        <begin position="621"/>
        <end position="802"/>
    </location>
</feature>
<feature type="compositionally biased region" description="Basic and acidic residues" evidence="16">
    <location>
        <begin position="812"/>
        <end position="826"/>
    </location>
</feature>
<dbReference type="HAMAP" id="MF_01973">
    <property type="entry name" value="lon_bact"/>
    <property type="match status" value="1"/>
</dbReference>
<dbReference type="InterPro" id="IPR003959">
    <property type="entry name" value="ATPase_AAA_core"/>
</dbReference>
<dbReference type="Proteomes" id="UP000295645">
    <property type="component" value="Unassembled WGS sequence"/>
</dbReference>
<protein>
    <recommendedName>
        <fullName evidence="10 11">Lon protease</fullName>
        <ecNumber evidence="10 11">3.4.21.53</ecNumber>
    </recommendedName>
    <alternativeName>
        <fullName evidence="10">ATP-dependent protease La</fullName>
    </alternativeName>
</protein>
<dbReference type="NCBIfam" id="NF008053">
    <property type="entry name" value="PRK10787.1"/>
    <property type="match status" value="1"/>
</dbReference>
<dbReference type="Gene3D" id="1.20.58.1480">
    <property type="match status" value="1"/>
</dbReference>
<keyword evidence="6 10" id="KW-0720">Serine protease</keyword>
<dbReference type="Gene3D" id="1.10.8.60">
    <property type="match status" value="1"/>
</dbReference>
<evidence type="ECO:0000256" key="7">
    <source>
        <dbReference type="ARBA" id="ARBA00022840"/>
    </source>
</evidence>
<dbReference type="CDD" id="cd19500">
    <property type="entry name" value="RecA-like_Lon"/>
    <property type="match status" value="1"/>
</dbReference>
<accession>A0A4R3YW95</accession>
<dbReference type="InterPro" id="IPR027543">
    <property type="entry name" value="Lon_bac"/>
</dbReference>
<evidence type="ECO:0000256" key="10">
    <source>
        <dbReference type="HAMAP-Rule" id="MF_01973"/>
    </source>
</evidence>
<dbReference type="InterPro" id="IPR027417">
    <property type="entry name" value="P-loop_NTPase"/>
</dbReference>
<feature type="active site" evidence="10 12">
    <location>
        <position position="751"/>
    </location>
</feature>
<dbReference type="InterPro" id="IPR020568">
    <property type="entry name" value="Ribosomal_Su5_D2-typ_SF"/>
</dbReference>
<comment type="similarity">
    <text evidence="10 11 14 15">Belongs to the peptidase S16 family.</text>
</comment>
<dbReference type="Pfam" id="PF22667">
    <property type="entry name" value="Lon_lid"/>
    <property type="match status" value="1"/>
</dbReference>
<keyword evidence="20" id="KW-1185">Reference proteome</keyword>
<dbReference type="InterPro" id="IPR003111">
    <property type="entry name" value="Lon_prtase_N"/>
</dbReference>
<dbReference type="InterPro" id="IPR003593">
    <property type="entry name" value="AAA+_ATPase"/>
</dbReference>
<dbReference type="InterPro" id="IPR015947">
    <property type="entry name" value="PUA-like_sf"/>
</dbReference>
<organism evidence="19 20">
    <name type="scientific">Luteibacter rhizovicinus</name>
    <dbReference type="NCBI Taxonomy" id="242606"/>
    <lineage>
        <taxon>Bacteria</taxon>
        <taxon>Pseudomonadati</taxon>
        <taxon>Pseudomonadota</taxon>
        <taxon>Gammaproteobacteria</taxon>
        <taxon>Lysobacterales</taxon>
        <taxon>Rhodanobacteraceae</taxon>
        <taxon>Luteibacter</taxon>
    </lineage>
</organism>
<evidence type="ECO:0000313" key="19">
    <source>
        <dbReference type="EMBL" id="TCV97357.1"/>
    </source>
</evidence>
<dbReference type="InterPro" id="IPR004815">
    <property type="entry name" value="Lon_bac/euk-typ"/>
</dbReference>
<evidence type="ECO:0000256" key="16">
    <source>
        <dbReference type="SAM" id="MobiDB-lite"/>
    </source>
</evidence>
<comment type="caution">
    <text evidence="19">The sequence shown here is derived from an EMBL/GenBank/DDBJ whole genome shotgun (WGS) entry which is preliminary data.</text>
</comment>
<dbReference type="PRINTS" id="PR00830">
    <property type="entry name" value="ENDOLAPTASE"/>
</dbReference>
<evidence type="ECO:0000256" key="5">
    <source>
        <dbReference type="ARBA" id="ARBA00022801"/>
    </source>
</evidence>
<dbReference type="PROSITE" id="PS01046">
    <property type="entry name" value="LON_SER"/>
    <property type="match status" value="1"/>
</dbReference>
<evidence type="ECO:0000256" key="6">
    <source>
        <dbReference type="ARBA" id="ARBA00022825"/>
    </source>
</evidence>
<dbReference type="PANTHER" id="PTHR10046">
    <property type="entry name" value="ATP DEPENDENT LON PROTEASE FAMILY MEMBER"/>
    <property type="match status" value="1"/>
</dbReference>
<evidence type="ECO:0000256" key="2">
    <source>
        <dbReference type="ARBA" id="ARBA00022490"/>
    </source>
</evidence>
<keyword evidence="8 10" id="KW-0346">Stress response</keyword>
<dbReference type="GO" id="GO:0043565">
    <property type="term" value="F:sequence-specific DNA binding"/>
    <property type="evidence" value="ECO:0007669"/>
    <property type="project" value="UniProtKB-UniRule"/>
</dbReference>
<evidence type="ECO:0000256" key="4">
    <source>
        <dbReference type="ARBA" id="ARBA00022741"/>
    </source>
</evidence>
<feature type="active site" evidence="10 12">
    <location>
        <position position="708"/>
    </location>
</feature>
<comment type="function">
    <text evidence="10">ATP-dependent serine protease that mediates the selective degradation of mutant and abnormal proteins as well as certain short-lived regulatory proteins. Required for cellular homeostasis and for survival from DNA damage and developmental changes induced by stress. Degrades polypeptides processively to yield small peptide fragments that are 5 to 10 amino acids long. Binds to DNA in a double-stranded, site-specific manner.</text>
</comment>
<dbReference type="Gene3D" id="2.30.130.40">
    <property type="entry name" value="LON domain-like"/>
    <property type="match status" value="1"/>
</dbReference>
<evidence type="ECO:0000313" key="20">
    <source>
        <dbReference type="Proteomes" id="UP000295645"/>
    </source>
</evidence>
<dbReference type="InterPro" id="IPR046336">
    <property type="entry name" value="Lon_prtase_N_sf"/>
</dbReference>